<dbReference type="EMBL" id="BTFZ01000010">
    <property type="protein sequence ID" value="GMM35563.1"/>
    <property type="molecule type" value="Genomic_DNA"/>
</dbReference>
<feature type="domain" description="TNase-like" evidence="6">
    <location>
        <begin position="165"/>
        <end position="303"/>
    </location>
</feature>
<dbReference type="RefSeq" id="XP_064852563.1">
    <property type="nucleotide sequence ID" value="XM_064996491.1"/>
</dbReference>
<comment type="caution">
    <text evidence="7">The sequence shown here is derived from an EMBL/GenBank/DDBJ whole genome shotgun (WGS) entry which is preliminary data.</text>
</comment>
<dbReference type="GO" id="GO:0005829">
    <property type="term" value="C:cytosol"/>
    <property type="evidence" value="ECO:0007669"/>
    <property type="project" value="UniProtKB-UniRule"/>
</dbReference>
<dbReference type="SMART" id="SM00318">
    <property type="entry name" value="SNc"/>
    <property type="match status" value="4"/>
</dbReference>
<dbReference type="GO" id="GO:0031047">
    <property type="term" value="P:regulatory ncRNA-mediated gene silencing"/>
    <property type="evidence" value="ECO:0007669"/>
    <property type="project" value="UniProtKB-UniRule"/>
</dbReference>
<dbReference type="SUPFAM" id="SSF50199">
    <property type="entry name" value="Staphylococcal nuclease"/>
    <property type="match status" value="5"/>
</dbReference>
<dbReference type="PANTHER" id="PTHR12302">
    <property type="entry name" value="EBNA2 BINDING PROTEIN P100"/>
    <property type="match status" value="1"/>
</dbReference>
<evidence type="ECO:0000256" key="1">
    <source>
        <dbReference type="ARBA" id="ARBA00004496"/>
    </source>
</evidence>
<feature type="domain" description="Tudor" evidence="5">
    <location>
        <begin position="706"/>
        <end position="766"/>
    </location>
</feature>
<dbReference type="Proteomes" id="UP001360560">
    <property type="component" value="Unassembled WGS sequence"/>
</dbReference>
<dbReference type="PROSITE" id="PS50830">
    <property type="entry name" value="TNASE_3"/>
    <property type="match status" value="4"/>
</dbReference>
<evidence type="ECO:0000259" key="5">
    <source>
        <dbReference type="PROSITE" id="PS50304"/>
    </source>
</evidence>
<dbReference type="PROSITE" id="PS50304">
    <property type="entry name" value="TUDOR"/>
    <property type="match status" value="1"/>
</dbReference>
<evidence type="ECO:0000256" key="4">
    <source>
        <dbReference type="PIRNR" id="PIRNR017179"/>
    </source>
</evidence>
<evidence type="ECO:0000313" key="8">
    <source>
        <dbReference type="Proteomes" id="UP001360560"/>
    </source>
</evidence>
<protein>
    <recommendedName>
        <fullName evidence="9">Endonuclease LCL3</fullName>
    </recommendedName>
</protein>
<dbReference type="GO" id="GO:0004518">
    <property type="term" value="F:nuclease activity"/>
    <property type="evidence" value="ECO:0007669"/>
    <property type="project" value="TreeGrafter"/>
</dbReference>
<evidence type="ECO:0008006" key="9">
    <source>
        <dbReference type="Google" id="ProtNLM"/>
    </source>
</evidence>
<dbReference type="SUPFAM" id="SSF63748">
    <property type="entry name" value="Tudor/PWWP/MBT"/>
    <property type="match status" value="1"/>
</dbReference>
<dbReference type="PANTHER" id="PTHR12302:SF2">
    <property type="entry name" value="STAPHYLOCOCCAL NUCLEASE DOMAIN-CONTAINING PROTEIN 1"/>
    <property type="match status" value="1"/>
</dbReference>
<dbReference type="Gene3D" id="2.40.50.90">
    <property type="match status" value="5"/>
</dbReference>
<evidence type="ECO:0000313" key="7">
    <source>
        <dbReference type="EMBL" id="GMM35563.1"/>
    </source>
</evidence>
<dbReference type="InterPro" id="IPR016685">
    <property type="entry name" value="Silence_cplx_Nase-comp_TudorSN"/>
</dbReference>
<dbReference type="AlphaFoldDB" id="A0AAV5QN32"/>
<reference evidence="7 8" key="1">
    <citation type="journal article" date="2023" name="Elife">
        <title>Identification of key yeast species and microbe-microbe interactions impacting larval growth of Drosophila in the wild.</title>
        <authorList>
            <person name="Mure A."/>
            <person name="Sugiura Y."/>
            <person name="Maeda R."/>
            <person name="Honda K."/>
            <person name="Sakurai N."/>
            <person name="Takahashi Y."/>
            <person name="Watada M."/>
            <person name="Katoh T."/>
            <person name="Gotoh A."/>
            <person name="Gotoh Y."/>
            <person name="Taniguchi I."/>
            <person name="Nakamura K."/>
            <person name="Hayashi T."/>
            <person name="Katayama T."/>
            <person name="Uemura T."/>
            <person name="Hattori Y."/>
        </authorList>
    </citation>
    <scope>NUCLEOTIDE SEQUENCE [LARGE SCALE GENOMIC DNA]</scope>
    <source>
        <strain evidence="7 8">SC-9</strain>
    </source>
</reference>
<organism evidence="7 8">
    <name type="scientific">Saccharomycopsis crataegensis</name>
    <dbReference type="NCBI Taxonomy" id="43959"/>
    <lineage>
        <taxon>Eukaryota</taxon>
        <taxon>Fungi</taxon>
        <taxon>Dikarya</taxon>
        <taxon>Ascomycota</taxon>
        <taxon>Saccharomycotina</taxon>
        <taxon>Saccharomycetes</taxon>
        <taxon>Saccharomycopsidaceae</taxon>
        <taxon>Saccharomycopsis</taxon>
    </lineage>
</organism>
<dbReference type="Pfam" id="PF00565">
    <property type="entry name" value="SNase"/>
    <property type="match status" value="4"/>
</dbReference>
<dbReference type="GO" id="GO:0006402">
    <property type="term" value="P:mRNA catabolic process"/>
    <property type="evidence" value="ECO:0007669"/>
    <property type="project" value="UniProtKB-UniRule"/>
</dbReference>
<evidence type="ECO:0000256" key="3">
    <source>
        <dbReference type="ARBA" id="ARBA00022737"/>
    </source>
</evidence>
<dbReference type="GO" id="GO:0005634">
    <property type="term" value="C:nucleus"/>
    <property type="evidence" value="ECO:0007669"/>
    <property type="project" value="TreeGrafter"/>
</dbReference>
<gene>
    <name evidence="7" type="ORF">DASC09_028880</name>
</gene>
<accession>A0AAV5QN32</accession>
<keyword evidence="8" id="KW-1185">Reference proteome</keyword>
<proteinExistence type="predicted"/>
<sequence>MGSIYYSARVKSVLSADTIILVPVNSGNSNVAPVERQLSLAYVQAPKMSLNETYSFEARELLRKLLVGKTIKFKVLYTLPGLGESKREFGDIKTPIFDSLIEYLLNKGAVKVKETNDPFDEDYYFTLQDLENKAKNDNLGSWGHQNKPAVANELIYDEIEGSKTKPISAIVEKVISGDRLLIRFLISKQKHVVAPVLIAGIRSPRSSSANSDESEPFGNEAKYFVEKRLLLQDVKVSVLGESANGVLIGKIIHPVGNIAEKVLENGLAEVVDWQSSIVGAREMSLLRASERLSKVSQKGIWKSHNVAKKQTSAKQTLYSIGSIHDVTVSKIVSADTIVVRTKDGDQEYTCQLSSLRAPKNSDPAQAPFVPFAKEFARKKLIGKHVKLTVDGVREKSEQYDERPLVSITLSDGGDLSEQIVKAGWASVIRHRRGDDNRSQNWDILVELEKTAAEKKIGMNGKLPPAEKIVDASENAGRAKTYLATFANRSKINAVVDYVSAPHRLRLILPKEGVKLVLVLGGLTNKASKDTGLSKAALDYVTKKTLQRDVVIDIYNVDKIGGFIGNLYLPGQKAPLQYNLLSQGFYEIHDYSIDQTKFADQLWDAQEEAQKQKLGIWHNWTGEVEESVDTLAKSIAETKITKKYYDIEVNDISNEGLLSFQIINSESEQLVLFMKKFHEFHMNQPIKSNDKSKLGSVSSYPRLLDHIPKKGDLVSVAYSRNGKYYRGRILNFDKLTKKYKVMHIDFGNFDHVSSGAFRQLPSQFSLDKLPPQGHVGSLSLIKLPPSKPTNYLDDAIDFLDELIMNKKIIALANKASPEPGVEMSFTLYDPEKATKNANYSVNRELVENGWAIVNKKLIPWETSLKKEHDSLLELELLAKSKRLGCWEFGDIEEDL</sequence>
<name>A0AAV5QN32_9ASCO</name>
<dbReference type="Pfam" id="PF00567">
    <property type="entry name" value="TUDOR"/>
    <property type="match status" value="1"/>
</dbReference>
<evidence type="ECO:0000259" key="6">
    <source>
        <dbReference type="PROSITE" id="PS50830"/>
    </source>
</evidence>
<evidence type="ECO:0000256" key="2">
    <source>
        <dbReference type="ARBA" id="ARBA00022490"/>
    </source>
</evidence>
<comment type="subcellular location">
    <subcellularLocation>
        <location evidence="1 4">Cytoplasm</location>
    </subcellularLocation>
</comment>
<dbReference type="Gene3D" id="2.30.30.140">
    <property type="match status" value="1"/>
</dbReference>
<dbReference type="GO" id="GO:0031332">
    <property type="term" value="C:RNAi effector complex"/>
    <property type="evidence" value="ECO:0007669"/>
    <property type="project" value="InterPro"/>
</dbReference>
<feature type="domain" description="TNase-like" evidence="6">
    <location>
        <begin position="498"/>
        <end position="618"/>
    </location>
</feature>
<dbReference type="InterPro" id="IPR002999">
    <property type="entry name" value="Tudor"/>
</dbReference>
<dbReference type="InterPro" id="IPR016071">
    <property type="entry name" value="Staphylococal_nuclease_OB-fold"/>
</dbReference>
<dbReference type="SMART" id="SM00333">
    <property type="entry name" value="TUDOR"/>
    <property type="match status" value="1"/>
</dbReference>
<keyword evidence="2 4" id="KW-0963">Cytoplasm</keyword>
<dbReference type="PIRSF" id="PIRSF017179">
    <property type="entry name" value="RISC-Tudor-SN"/>
    <property type="match status" value="1"/>
</dbReference>
<feature type="domain" description="TNase-like" evidence="6">
    <location>
        <begin position="322"/>
        <end position="461"/>
    </location>
</feature>
<dbReference type="GO" id="GO:0003723">
    <property type="term" value="F:RNA binding"/>
    <property type="evidence" value="ECO:0007669"/>
    <property type="project" value="UniProtKB-UniRule"/>
</dbReference>
<feature type="domain" description="TNase-like" evidence="6">
    <location>
        <begin position="4"/>
        <end position="144"/>
    </location>
</feature>
<dbReference type="GeneID" id="90073542"/>
<dbReference type="InterPro" id="IPR035437">
    <property type="entry name" value="SNase_OB-fold_sf"/>
</dbReference>
<keyword evidence="3" id="KW-0677">Repeat</keyword>